<feature type="compositionally biased region" description="Basic and acidic residues" evidence="5">
    <location>
        <begin position="153"/>
        <end position="163"/>
    </location>
</feature>
<feature type="compositionally biased region" description="Basic residues" evidence="5">
    <location>
        <begin position="164"/>
        <end position="174"/>
    </location>
</feature>
<evidence type="ECO:0000259" key="6">
    <source>
        <dbReference type="PROSITE" id="PS50103"/>
    </source>
</evidence>
<evidence type="ECO:0000313" key="7">
    <source>
        <dbReference type="EMBL" id="GFE55193.1"/>
    </source>
</evidence>
<keyword evidence="3 4" id="KW-0862">Zinc</keyword>
<protein>
    <recommendedName>
        <fullName evidence="6">C3H1-type domain-containing protein</fullName>
    </recommendedName>
</protein>
<feature type="domain" description="C3H1-type" evidence="6">
    <location>
        <begin position="44"/>
        <end position="71"/>
    </location>
</feature>
<evidence type="ECO:0000256" key="5">
    <source>
        <dbReference type="SAM" id="MobiDB-lite"/>
    </source>
</evidence>
<keyword evidence="8" id="KW-1185">Reference proteome</keyword>
<dbReference type="PANTHER" id="PTHR14493">
    <property type="entry name" value="UNKEMPT FAMILY MEMBER"/>
    <property type="match status" value="1"/>
</dbReference>
<dbReference type="GO" id="GO:0008270">
    <property type="term" value="F:zinc ion binding"/>
    <property type="evidence" value="ECO:0007669"/>
    <property type="project" value="UniProtKB-KW"/>
</dbReference>
<dbReference type="OrthoDB" id="20534at2759"/>
<evidence type="ECO:0000256" key="3">
    <source>
        <dbReference type="ARBA" id="ARBA00022833"/>
    </source>
</evidence>
<sequence>MAKSGASKSNNAMEKVDPSTLGKNGHQEASSMKHVCLMGKDLEEFRTKQCPLYVKGLCQDSVRCNMSHSETWPRRNPATFKYDYKLCPNIQFFRMYNKMQLQGKCHYGRRCRYSHSKEEQLYHPDLYKTRMCLNYPDCKGYFCPFAHSKAEMRDRKETHSKDKNRGHKFDHKPKKQEANPLAQTQYVQAETTMRELQSQMIDDTMQYICNEEYKGIESNSLNTTVGSPGTMATREVSSIMDFDLNATLGDTLRLNDEENNIHVVNNYLAQMAENAERANTPRNVETGENATTNMLWSRSQTETADDDEGDGWLDAVLQRGLKLLSEDDDSSSKPTTSSTSSKCIHCENPQEMCNHNDNLEQNWWM</sequence>
<proteinExistence type="predicted"/>
<evidence type="ECO:0000313" key="8">
    <source>
        <dbReference type="Proteomes" id="UP001057455"/>
    </source>
</evidence>
<feature type="zinc finger region" description="C3H1-type" evidence="4">
    <location>
        <begin position="81"/>
        <end position="118"/>
    </location>
</feature>
<feature type="zinc finger region" description="C3H1-type" evidence="4">
    <location>
        <begin position="44"/>
        <end position="71"/>
    </location>
</feature>
<feature type="region of interest" description="Disordered" evidence="5">
    <location>
        <begin position="153"/>
        <end position="178"/>
    </location>
</feature>
<dbReference type="InterPro" id="IPR000571">
    <property type="entry name" value="Znf_CCCH"/>
</dbReference>
<keyword evidence="2 4" id="KW-0863">Zinc-finger</keyword>
<dbReference type="PROSITE" id="PS50103">
    <property type="entry name" value="ZF_C3H1"/>
    <property type="match status" value="2"/>
</dbReference>
<gene>
    <name evidence="7" type="ORF">BaOVIS_025970</name>
</gene>
<keyword evidence="1 4" id="KW-0479">Metal-binding</keyword>
<feature type="domain" description="C3H1-type" evidence="6">
    <location>
        <begin position="81"/>
        <end position="118"/>
    </location>
</feature>
<evidence type="ECO:0000256" key="1">
    <source>
        <dbReference type="ARBA" id="ARBA00022723"/>
    </source>
</evidence>
<dbReference type="PANTHER" id="PTHR14493:SF50">
    <property type="entry name" value="RING FINGER PROTEIN UNKEMPT"/>
    <property type="match status" value="1"/>
</dbReference>
<dbReference type="AlphaFoldDB" id="A0A9W5TCC0"/>
<dbReference type="EMBL" id="BLIY01000017">
    <property type="protein sequence ID" value="GFE55193.1"/>
    <property type="molecule type" value="Genomic_DNA"/>
</dbReference>
<accession>A0A9W5TCC0</accession>
<feature type="compositionally biased region" description="Polar residues" evidence="5">
    <location>
        <begin position="1"/>
        <end position="12"/>
    </location>
</feature>
<evidence type="ECO:0000256" key="2">
    <source>
        <dbReference type="ARBA" id="ARBA00022771"/>
    </source>
</evidence>
<evidence type="ECO:0000256" key="4">
    <source>
        <dbReference type="PROSITE-ProRule" id="PRU00723"/>
    </source>
</evidence>
<dbReference type="InterPro" id="IPR045234">
    <property type="entry name" value="Unkempt-like"/>
</dbReference>
<organism evidence="7 8">
    <name type="scientific">Babesia ovis</name>
    <dbReference type="NCBI Taxonomy" id="5869"/>
    <lineage>
        <taxon>Eukaryota</taxon>
        <taxon>Sar</taxon>
        <taxon>Alveolata</taxon>
        <taxon>Apicomplexa</taxon>
        <taxon>Aconoidasida</taxon>
        <taxon>Piroplasmida</taxon>
        <taxon>Babesiidae</taxon>
        <taxon>Babesia</taxon>
    </lineage>
</organism>
<reference evidence="7" key="1">
    <citation type="submission" date="2019-12" db="EMBL/GenBank/DDBJ databases">
        <title>Genome sequence of Babesia ovis.</title>
        <authorList>
            <person name="Yamagishi J."/>
            <person name="Sevinc F."/>
            <person name="Xuan X."/>
        </authorList>
    </citation>
    <scope>NUCLEOTIDE SEQUENCE</scope>
    <source>
        <strain evidence="7">Selcuk</strain>
    </source>
</reference>
<comment type="caution">
    <text evidence="7">The sequence shown here is derived from an EMBL/GenBank/DDBJ whole genome shotgun (WGS) entry which is preliminary data.</text>
</comment>
<dbReference type="Gene3D" id="3.30.1370.210">
    <property type="match status" value="1"/>
</dbReference>
<feature type="region of interest" description="Disordered" evidence="5">
    <location>
        <begin position="1"/>
        <end position="26"/>
    </location>
</feature>
<name>A0A9W5TCC0_BABOV</name>
<dbReference type="Proteomes" id="UP001057455">
    <property type="component" value="Unassembled WGS sequence"/>
</dbReference>
<dbReference type="SMART" id="SM00356">
    <property type="entry name" value="ZnF_C3H1"/>
    <property type="match status" value="3"/>
</dbReference>